<protein>
    <submittedName>
        <fullName evidence="2">Uncharacterized protein</fullName>
    </submittedName>
</protein>
<organism evidence="2">
    <name type="scientific">Auxenochlorella protothecoides</name>
    <name type="common">Green microalga</name>
    <name type="synonym">Chlorella protothecoides</name>
    <dbReference type="NCBI Taxonomy" id="3075"/>
    <lineage>
        <taxon>Eukaryota</taxon>
        <taxon>Viridiplantae</taxon>
        <taxon>Chlorophyta</taxon>
        <taxon>core chlorophytes</taxon>
        <taxon>Trebouxiophyceae</taxon>
        <taxon>Chlorellales</taxon>
        <taxon>Chlorellaceae</taxon>
        <taxon>Auxenochlorella</taxon>
    </lineage>
</organism>
<dbReference type="EMBL" id="GDKF01003466">
    <property type="protein sequence ID" value="JAT75156.1"/>
    <property type="molecule type" value="Transcribed_RNA"/>
</dbReference>
<evidence type="ECO:0000313" key="2">
    <source>
        <dbReference type="EMBL" id="JAT75156.1"/>
    </source>
</evidence>
<evidence type="ECO:0000256" key="1">
    <source>
        <dbReference type="SAM" id="MobiDB-lite"/>
    </source>
</evidence>
<dbReference type="SUPFAM" id="SSF69848">
    <property type="entry name" value="LCCL domain"/>
    <property type="match status" value="1"/>
</dbReference>
<accession>A0A1D2A7F6</accession>
<name>A0A1D2A7F6_AUXPR</name>
<gene>
    <name evidence="2" type="ORF">g.29482</name>
</gene>
<dbReference type="AlphaFoldDB" id="A0A1D2A7F6"/>
<proteinExistence type="predicted"/>
<feature type="region of interest" description="Disordered" evidence="1">
    <location>
        <begin position="1"/>
        <end position="40"/>
    </location>
</feature>
<reference evidence="2" key="1">
    <citation type="submission" date="2015-08" db="EMBL/GenBank/DDBJ databases">
        <authorList>
            <person name="Babu N.S."/>
            <person name="Beckwith C.J."/>
            <person name="Beseler K.G."/>
            <person name="Brison A."/>
            <person name="Carone J.V."/>
            <person name="Caskin T.P."/>
            <person name="Diamond M."/>
            <person name="Durham M.E."/>
            <person name="Foxe J.M."/>
            <person name="Go M."/>
            <person name="Henderson B.A."/>
            <person name="Jones I.B."/>
            <person name="McGettigan J.A."/>
            <person name="Micheletti S.J."/>
            <person name="Nasrallah M.E."/>
            <person name="Ortiz D."/>
            <person name="Piller C.R."/>
            <person name="Privatt S.R."/>
            <person name="Schneider S.L."/>
            <person name="Sharp S."/>
            <person name="Smith T.C."/>
            <person name="Stanton J.D."/>
            <person name="Ullery H.E."/>
            <person name="Wilson R.J."/>
            <person name="Serrano M.G."/>
            <person name="Buck G."/>
            <person name="Lee V."/>
            <person name="Wang Y."/>
            <person name="Carvalho R."/>
            <person name="Voegtly L."/>
            <person name="Shi R."/>
            <person name="Duckworth R."/>
            <person name="Johnson A."/>
            <person name="Loviza R."/>
            <person name="Walstead R."/>
            <person name="Shah Z."/>
            <person name="Kiflezghi M."/>
            <person name="Wade K."/>
            <person name="Ball S.L."/>
            <person name="Bradley K.W."/>
            <person name="Asai D.J."/>
            <person name="Bowman C.A."/>
            <person name="Russell D.A."/>
            <person name="Pope W.H."/>
            <person name="Jacobs-Sera D."/>
            <person name="Hendrix R.W."/>
            <person name="Hatfull G.F."/>
        </authorList>
    </citation>
    <scope>NUCLEOTIDE SEQUENCE</scope>
</reference>
<dbReference type="Gene3D" id="2.170.130.20">
    <property type="entry name" value="LCCL-like domain"/>
    <property type="match status" value="1"/>
</dbReference>
<dbReference type="Pfam" id="PF08642">
    <property type="entry name" value="Rxt3"/>
    <property type="match status" value="1"/>
</dbReference>
<sequence length="348" mass="38842">MSKRQPADSSGDRSNSKSSRLDEGSRGGYRRSGTRGPLIMYKETEPLRDLSLSHEREGGAELLEIRVPAHCLTSNNRHVRSRQLWGCDLYTDDSDVVAVLMHCGYWSLFLAHPPAVVAEVRVLLRTHPPRPSYPSVARNNIRSRAWAAPVTGCSFAVERAWVVLRSGQSVDLAANLDGLPLGAPTFTPSHHERILTRSSAGSGARLRTAQEVTVVFNLANEPWLKYSAAAVADRGLRPHEWTSARMRTATLYLESHTHRYELSRVAGEEGATDEQYRFARCAEALPRSRMRQLGVPLPGSEVTVLCPDLSWEELQWAQHGVKIRDKFYALVRLQFVTPADLEEHGKSV</sequence>
<dbReference type="InterPro" id="IPR013951">
    <property type="entry name" value="Rxt3"/>
</dbReference>
<dbReference type="InterPro" id="IPR036609">
    <property type="entry name" value="LCCL_sf"/>
</dbReference>
<feature type="compositionally biased region" description="Basic and acidic residues" evidence="1">
    <location>
        <begin position="10"/>
        <end position="25"/>
    </location>
</feature>